<feature type="transmembrane region" description="Helical" evidence="2">
    <location>
        <begin position="93"/>
        <end position="112"/>
    </location>
</feature>
<dbReference type="KEGG" id="nmg:Nmag_1723"/>
<dbReference type="HOGENOM" id="CLU_064027_0_0_2"/>
<feature type="compositionally biased region" description="Polar residues" evidence="1">
    <location>
        <begin position="1"/>
        <end position="19"/>
    </location>
</feature>
<evidence type="ECO:0000256" key="1">
    <source>
        <dbReference type="SAM" id="MobiDB-lite"/>
    </source>
</evidence>
<evidence type="ECO:0000313" key="5">
    <source>
        <dbReference type="Proteomes" id="UP000001879"/>
    </source>
</evidence>
<dbReference type="OrthoDB" id="170115at2157"/>
<accession>D3SUP1</accession>
<dbReference type="RefSeq" id="WP_004215655.1">
    <property type="nucleotide sequence ID" value="NC_013922.1"/>
</dbReference>
<evidence type="ECO:0000256" key="2">
    <source>
        <dbReference type="SAM" id="Phobius"/>
    </source>
</evidence>
<dbReference type="eggNOG" id="arCOG09071">
    <property type="taxonomic scope" value="Archaea"/>
</dbReference>
<protein>
    <recommendedName>
        <fullName evidence="7">PH domain-containing protein</fullName>
    </recommendedName>
</protein>
<keyword evidence="2" id="KW-0472">Membrane</keyword>
<keyword evidence="2" id="KW-0812">Transmembrane</keyword>
<proteinExistence type="predicted"/>
<feature type="transmembrane region" description="Helical" evidence="2">
    <location>
        <begin position="28"/>
        <end position="47"/>
    </location>
</feature>
<name>D3SUP1_NATMM</name>
<dbReference type="EMBL" id="AOHS01000038">
    <property type="protein sequence ID" value="ELY29152.1"/>
    <property type="molecule type" value="Genomic_DNA"/>
</dbReference>
<reference evidence="5" key="1">
    <citation type="submission" date="2010-02" db="EMBL/GenBank/DDBJ databases">
        <title>Complete sequence of chromosome of Natrialba magadii ATCC 43099.</title>
        <authorList>
            <consortium name="US DOE Joint Genome Institute"/>
            <person name="Lucas S."/>
            <person name="Copeland A."/>
            <person name="Lapidus A."/>
            <person name="Cheng J.-F."/>
            <person name="Bruce D."/>
            <person name="Goodwin L."/>
            <person name="Pitluck S."/>
            <person name="Davenport K."/>
            <person name="Saunders E."/>
            <person name="Detter J.C."/>
            <person name="Han C."/>
            <person name="Tapia R."/>
            <person name="Land M."/>
            <person name="Hauser L."/>
            <person name="Kyrpides N."/>
            <person name="Mikhailova N."/>
            <person name="De Castro R.E."/>
            <person name="Maupin-Furlow J.A."/>
            <person name="Woyke T."/>
        </authorList>
    </citation>
    <scope>NUCLEOTIDE SEQUENCE [LARGE SCALE GENOMIC DNA]</scope>
    <source>
        <strain evidence="5">ATCC 43099 / DSM 3394 / CCM 3739 / CIP 104546 / IAM 13178 / JCM 8861 / NBRC 102185 / NCIMB 2190 / MS3</strain>
    </source>
</reference>
<evidence type="ECO:0008006" key="7">
    <source>
        <dbReference type="Google" id="ProtNLM"/>
    </source>
</evidence>
<reference evidence="4 6" key="3">
    <citation type="journal article" date="2014" name="PLoS Genet.">
        <title>Phylogenetically driven sequencing of extremely halophilic archaea reveals strategies for static and dynamic osmo-response.</title>
        <authorList>
            <person name="Becker E.A."/>
            <person name="Seitzer P.M."/>
            <person name="Tritt A."/>
            <person name="Larsen D."/>
            <person name="Krusor M."/>
            <person name="Yao A.I."/>
            <person name="Wu D."/>
            <person name="Madern D."/>
            <person name="Eisen J.A."/>
            <person name="Darling A.E."/>
            <person name="Facciotti M.T."/>
        </authorList>
    </citation>
    <scope>NUCLEOTIDE SEQUENCE [LARGE SCALE GENOMIC DNA]</scope>
    <source>
        <strain evidence="6">ATCC 43099 / DSM 3394 / CCM 3739 / CIP 104546 / IAM 13178 / JCM 8861 / NBRC 102185 / NCIMB 2190 / MS3</strain>
        <strain evidence="4">MS-3</strain>
    </source>
</reference>
<feature type="transmembrane region" description="Helical" evidence="2">
    <location>
        <begin position="53"/>
        <end position="72"/>
    </location>
</feature>
<organism evidence="3 5">
    <name type="scientific">Natrialba magadii (strain ATCC 43099 / DSM 3394 / CCM 3739 / CIP 104546 / IAM 13178 / JCM 8861 / NBRC 102185 / NCIMB 2190 / MS3)</name>
    <name type="common">Natronobacterium magadii</name>
    <dbReference type="NCBI Taxonomy" id="547559"/>
    <lineage>
        <taxon>Archaea</taxon>
        <taxon>Methanobacteriati</taxon>
        <taxon>Methanobacteriota</taxon>
        <taxon>Stenosarchaea group</taxon>
        <taxon>Halobacteria</taxon>
        <taxon>Halobacteriales</taxon>
        <taxon>Natrialbaceae</taxon>
        <taxon>Natrialba</taxon>
    </lineage>
</organism>
<dbReference type="PATRIC" id="fig|547559.17.peg.2319"/>
<reference evidence="3" key="4">
    <citation type="submission" date="2016-09" db="EMBL/GenBank/DDBJ databases">
        <authorList>
            <person name="Pfeiffer F."/>
        </authorList>
    </citation>
    <scope>NUCLEOTIDE SEQUENCE</scope>
    <source>
        <strain evidence="3">ATCC 43099</strain>
    </source>
</reference>
<evidence type="ECO:0000313" key="3">
    <source>
        <dbReference type="EMBL" id="ADD05299.1"/>
    </source>
</evidence>
<dbReference type="GeneID" id="8824563"/>
<dbReference type="Proteomes" id="UP000001879">
    <property type="component" value="Chromosome"/>
</dbReference>
<feature type="region of interest" description="Disordered" evidence="1">
    <location>
        <begin position="1"/>
        <end position="23"/>
    </location>
</feature>
<reference evidence="3 5" key="2">
    <citation type="journal article" date="2012" name="BMC Genomics">
        <title>A comparative genomics perspective on the genetic content of the alkaliphilic haloarchaeon Natrialba magadii ATCC 43099T.</title>
        <authorList>
            <person name="Siddaramappa S."/>
            <person name="Challacombe J.F."/>
            <person name="Decastro R.E."/>
            <person name="Pfeiffer F."/>
            <person name="Sastre D.E."/>
            <person name="Gimenez M.I."/>
            <person name="Paggi R.A."/>
            <person name="Detter J.C."/>
            <person name="Davenport K.W."/>
            <person name="Goodwin L.A."/>
            <person name="Kyrpides N."/>
            <person name="Tapia R."/>
            <person name="Pitluck S."/>
            <person name="Lucas S."/>
            <person name="Woyke T."/>
            <person name="Maupin-Furlow J.A."/>
        </authorList>
    </citation>
    <scope>NUCLEOTIDE SEQUENCE [LARGE SCALE GENOMIC DNA]</scope>
    <source>
        <strain evidence="3">ATCC 43099</strain>
        <strain evidence="5">ATCC 43099 / DSM 3394 / CCM 3739 / CIP 104546 / IAM 13178 / JCM 8861 / NBRC 102185 / NCIMB 2190 / MS3</strain>
    </source>
</reference>
<dbReference type="EMBL" id="CP001932">
    <property type="protein sequence ID" value="ADD05299.1"/>
    <property type="molecule type" value="Genomic_DNA"/>
</dbReference>
<evidence type="ECO:0000313" key="6">
    <source>
        <dbReference type="Proteomes" id="UP000011543"/>
    </source>
</evidence>
<feature type="transmembrane region" description="Helical" evidence="2">
    <location>
        <begin position="168"/>
        <end position="185"/>
    </location>
</feature>
<dbReference type="AlphaFoldDB" id="D3SUP1"/>
<keyword evidence="2" id="KW-1133">Transmembrane helix</keyword>
<dbReference type="Proteomes" id="UP000011543">
    <property type="component" value="Unassembled WGS sequence"/>
</dbReference>
<sequence length="295" mass="31030">MSGRSSTDATDGSAIAQSSPLPPATDSVAVASFFSILGAAVALTTTVAGDGTLAVVLGSTLLGLGAGALLGVGLVRFSPDLLARLGSRRSRHLVIALPAVPFAVVGFAAIFGPVGTELGFVSVGSMSALVILGYALRAIASTRYAETVTADSPLQTCRWEPPRSPRMDAVLLVIWLGLAVVYAVAGDWLSTLVWGTLGVLWLTTGLIEGRFQIDGLGTTPEIRIHETGFVKQRPLTSTFVSWETVDHVRLRDDELVFDRGLFDTRLDRDALESPDKILAAIESQLSDQTATLPPS</sequence>
<gene>
    <name evidence="3" type="ordered locus">Nmag_1723</name>
    <name evidence="4" type="ORF">C500_11730</name>
</gene>
<keyword evidence="5" id="KW-1185">Reference proteome</keyword>
<evidence type="ECO:0000313" key="4">
    <source>
        <dbReference type="EMBL" id="ELY29152.1"/>
    </source>
</evidence>
<dbReference type="PaxDb" id="547559-Nmag_1723"/>
<feature type="transmembrane region" description="Helical" evidence="2">
    <location>
        <begin position="118"/>
        <end position="136"/>
    </location>
</feature>